<gene>
    <name evidence="2" type="ORF">EJB05_16457</name>
</gene>
<evidence type="ECO:0000313" key="2">
    <source>
        <dbReference type="EMBL" id="TVU34618.1"/>
    </source>
</evidence>
<accession>A0A5J9VG01</accession>
<dbReference type="PANTHER" id="PTHR33074">
    <property type="entry name" value="EXPRESSED PROTEIN-RELATED"/>
    <property type="match status" value="1"/>
</dbReference>
<dbReference type="Proteomes" id="UP000324897">
    <property type="component" value="Unassembled WGS sequence"/>
</dbReference>
<dbReference type="InterPro" id="IPR011676">
    <property type="entry name" value="DUF1618"/>
</dbReference>
<dbReference type="Gramene" id="TVU34618">
    <property type="protein sequence ID" value="TVU34618"/>
    <property type="gene ID" value="EJB05_16457"/>
</dbReference>
<feature type="non-terminal residue" evidence="2">
    <location>
        <position position="1"/>
    </location>
</feature>
<evidence type="ECO:0000259" key="1">
    <source>
        <dbReference type="Pfam" id="PF07762"/>
    </source>
</evidence>
<name>A0A5J9VG01_9POAL</name>
<dbReference type="AlphaFoldDB" id="A0A5J9VG01"/>
<dbReference type="Pfam" id="PF07762">
    <property type="entry name" value="DUF1618"/>
    <property type="match status" value="1"/>
</dbReference>
<proteinExistence type="predicted"/>
<dbReference type="PANTHER" id="PTHR33074:SF127">
    <property type="entry name" value="OS04G0388000 PROTEIN"/>
    <property type="match status" value="1"/>
</dbReference>
<sequence length="242" mass="26820">MLIQRPAQQLVRVVDGVGGGEQLVRFDVTQVLAVGGGVLAWIDLRDGILLCDVLAEHFEMRLVRLPPLMPGNEASFGVGVGFDGTASPCLRPIRDVIFCANGSIVKLVEMERHHHVTPNDDSGGGARTSTRDFTWTATVFERTVCSDKWEKRCTVNSVDLAPAADSISLPDEIWSYEENKMNRVVCRDPMLGVYGENVVYMICRLDARDSKGWVLPVDTERRELGKAMAFSAESSKYIEILF</sequence>
<evidence type="ECO:0000313" key="3">
    <source>
        <dbReference type="Proteomes" id="UP000324897"/>
    </source>
</evidence>
<feature type="domain" description="DUF1618" evidence="1">
    <location>
        <begin position="41"/>
        <end position="200"/>
    </location>
</feature>
<dbReference type="EMBL" id="RWGY01000009">
    <property type="protein sequence ID" value="TVU34618.1"/>
    <property type="molecule type" value="Genomic_DNA"/>
</dbReference>
<reference evidence="2 3" key="1">
    <citation type="journal article" date="2019" name="Sci. Rep.">
        <title>A high-quality genome of Eragrostis curvula grass provides insights into Poaceae evolution and supports new strategies to enhance forage quality.</title>
        <authorList>
            <person name="Carballo J."/>
            <person name="Santos B.A.C.M."/>
            <person name="Zappacosta D."/>
            <person name="Garbus I."/>
            <person name="Selva J.P."/>
            <person name="Gallo C.A."/>
            <person name="Diaz A."/>
            <person name="Albertini E."/>
            <person name="Caccamo M."/>
            <person name="Echenique V."/>
        </authorList>
    </citation>
    <scope>NUCLEOTIDE SEQUENCE [LARGE SCALE GENOMIC DNA]</scope>
    <source>
        <strain evidence="3">cv. Victoria</strain>
        <tissue evidence="2">Leaf</tissue>
    </source>
</reference>
<organism evidence="2 3">
    <name type="scientific">Eragrostis curvula</name>
    <name type="common">weeping love grass</name>
    <dbReference type="NCBI Taxonomy" id="38414"/>
    <lineage>
        <taxon>Eukaryota</taxon>
        <taxon>Viridiplantae</taxon>
        <taxon>Streptophyta</taxon>
        <taxon>Embryophyta</taxon>
        <taxon>Tracheophyta</taxon>
        <taxon>Spermatophyta</taxon>
        <taxon>Magnoliopsida</taxon>
        <taxon>Liliopsida</taxon>
        <taxon>Poales</taxon>
        <taxon>Poaceae</taxon>
        <taxon>PACMAD clade</taxon>
        <taxon>Chloridoideae</taxon>
        <taxon>Eragrostideae</taxon>
        <taxon>Eragrostidinae</taxon>
        <taxon>Eragrostis</taxon>
    </lineage>
</organism>
<keyword evidence="3" id="KW-1185">Reference proteome</keyword>
<protein>
    <recommendedName>
        <fullName evidence="1">DUF1618 domain-containing protein</fullName>
    </recommendedName>
</protein>
<comment type="caution">
    <text evidence="2">The sequence shown here is derived from an EMBL/GenBank/DDBJ whole genome shotgun (WGS) entry which is preliminary data.</text>
</comment>